<dbReference type="SUPFAM" id="SSF50104">
    <property type="entry name" value="Translation proteins SH3-like domain"/>
    <property type="match status" value="1"/>
</dbReference>
<dbReference type="InterPro" id="IPR014722">
    <property type="entry name" value="Rib_uL2_dom2"/>
</dbReference>
<dbReference type="Pfam" id="PF17136">
    <property type="entry name" value="ribosomal_L24"/>
    <property type="match status" value="1"/>
</dbReference>
<dbReference type="GO" id="GO:0005840">
    <property type="term" value="C:ribosome"/>
    <property type="evidence" value="ECO:0007669"/>
    <property type="project" value="UniProtKB-KW"/>
</dbReference>
<evidence type="ECO:0000256" key="2">
    <source>
        <dbReference type="ARBA" id="ARBA00022730"/>
    </source>
</evidence>
<dbReference type="AlphaFoldDB" id="A0A3B1BTG2"/>
<proteinExistence type="inferred from homology"/>
<protein>
    <submittedName>
        <fullName evidence="7">LSU ribosomal protein L24p (L26e)</fullName>
    </submittedName>
</protein>
<name>A0A3B1BTG2_9ZZZZ</name>
<dbReference type="InterPro" id="IPR057264">
    <property type="entry name" value="Ribosomal_uL24_C"/>
</dbReference>
<evidence type="ECO:0000256" key="5">
    <source>
        <dbReference type="ARBA" id="ARBA00023274"/>
    </source>
</evidence>
<dbReference type="SMART" id="SM00739">
    <property type="entry name" value="KOW"/>
    <property type="match status" value="1"/>
</dbReference>
<evidence type="ECO:0000256" key="1">
    <source>
        <dbReference type="ARBA" id="ARBA00010618"/>
    </source>
</evidence>
<keyword evidence="4 7" id="KW-0689">Ribosomal protein</keyword>
<organism evidence="7">
    <name type="scientific">hydrothermal vent metagenome</name>
    <dbReference type="NCBI Taxonomy" id="652676"/>
    <lineage>
        <taxon>unclassified sequences</taxon>
        <taxon>metagenomes</taxon>
        <taxon>ecological metagenomes</taxon>
    </lineage>
</organism>
<dbReference type="FunFam" id="2.30.30.30:FF:000004">
    <property type="entry name" value="50S ribosomal protein L24"/>
    <property type="match status" value="1"/>
</dbReference>
<dbReference type="GO" id="GO:0006412">
    <property type="term" value="P:translation"/>
    <property type="evidence" value="ECO:0007669"/>
    <property type="project" value="InterPro"/>
</dbReference>
<dbReference type="InterPro" id="IPR003256">
    <property type="entry name" value="Ribosomal_uL24"/>
</dbReference>
<dbReference type="NCBIfam" id="TIGR01079">
    <property type="entry name" value="rplX_bact"/>
    <property type="match status" value="1"/>
</dbReference>
<evidence type="ECO:0000313" key="7">
    <source>
        <dbReference type="EMBL" id="VAX17811.1"/>
    </source>
</evidence>
<sequence>MSKGAQFKMFIKKDDIVVVTAGADKGKKGRVIGAIPSENRVIIEKVNIVKKHQRPTQQQRQGGIIEKEAKINASNVRIYCSKCDKPVRVGYKILEDRKKVRVCRKCDEMIDIV</sequence>
<dbReference type="InterPro" id="IPR005824">
    <property type="entry name" value="KOW"/>
</dbReference>
<feature type="domain" description="KOW" evidence="6">
    <location>
        <begin position="10"/>
        <end position="37"/>
    </location>
</feature>
<evidence type="ECO:0000256" key="3">
    <source>
        <dbReference type="ARBA" id="ARBA00022884"/>
    </source>
</evidence>
<dbReference type="Pfam" id="PF00467">
    <property type="entry name" value="KOW"/>
    <property type="match status" value="1"/>
</dbReference>
<accession>A0A3B1BTG2</accession>
<dbReference type="EMBL" id="UOGE01000027">
    <property type="protein sequence ID" value="VAX17811.1"/>
    <property type="molecule type" value="Genomic_DNA"/>
</dbReference>
<dbReference type="PANTHER" id="PTHR12903">
    <property type="entry name" value="MITOCHONDRIAL RIBOSOMAL PROTEIN L24"/>
    <property type="match status" value="1"/>
</dbReference>
<keyword evidence="5" id="KW-0687">Ribonucleoprotein</keyword>
<keyword evidence="3" id="KW-0694">RNA-binding</keyword>
<dbReference type="GO" id="GO:0019843">
    <property type="term" value="F:rRNA binding"/>
    <property type="evidence" value="ECO:0007669"/>
    <property type="project" value="UniProtKB-KW"/>
</dbReference>
<reference evidence="7" key="1">
    <citation type="submission" date="2018-06" db="EMBL/GenBank/DDBJ databases">
        <authorList>
            <person name="Zhirakovskaya E."/>
        </authorList>
    </citation>
    <scope>NUCLEOTIDE SEQUENCE</scope>
</reference>
<gene>
    <name evidence="7" type="ORF">MNBD_NITROSPINAE02-545</name>
</gene>
<dbReference type="GO" id="GO:0003735">
    <property type="term" value="F:structural constituent of ribosome"/>
    <property type="evidence" value="ECO:0007669"/>
    <property type="project" value="InterPro"/>
</dbReference>
<dbReference type="Gene3D" id="2.30.30.30">
    <property type="match status" value="1"/>
</dbReference>
<dbReference type="GO" id="GO:1990904">
    <property type="term" value="C:ribonucleoprotein complex"/>
    <property type="evidence" value="ECO:0007669"/>
    <property type="project" value="UniProtKB-KW"/>
</dbReference>
<evidence type="ECO:0000259" key="6">
    <source>
        <dbReference type="SMART" id="SM00739"/>
    </source>
</evidence>
<dbReference type="InterPro" id="IPR041988">
    <property type="entry name" value="Ribosomal_uL24_KOW"/>
</dbReference>
<comment type="similarity">
    <text evidence="1">Belongs to the universal ribosomal protein uL24 family.</text>
</comment>
<dbReference type="HAMAP" id="MF_01326_B">
    <property type="entry name" value="Ribosomal_uL24_B"/>
    <property type="match status" value="1"/>
</dbReference>
<keyword evidence="2" id="KW-0699">rRNA-binding</keyword>
<dbReference type="InterPro" id="IPR008991">
    <property type="entry name" value="Translation_prot_SH3-like_sf"/>
</dbReference>
<dbReference type="CDD" id="cd06089">
    <property type="entry name" value="KOW_RPL26"/>
    <property type="match status" value="1"/>
</dbReference>
<evidence type="ECO:0000256" key="4">
    <source>
        <dbReference type="ARBA" id="ARBA00022980"/>
    </source>
</evidence>